<dbReference type="OrthoDB" id="5329176at2"/>
<dbReference type="AlphaFoldDB" id="A0A4U8TJQ7"/>
<dbReference type="Proteomes" id="UP000029922">
    <property type="component" value="Unassembled WGS sequence"/>
</dbReference>
<gene>
    <name evidence="1" type="ORF">LS73_004960</name>
</gene>
<reference evidence="1 2" key="1">
    <citation type="journal article" date="2014" name="Genome Announc.">
        <title>Draft genome sequences of eight enterohepatic helicobacter species isolated from both laboratory and wild rodents.</title>
        <authorList>
            <person name="Sheh A."/>
            <person name="Shen Z."/>
            <person name="Fox J.G."/>
        </authorList>
    </citation>
    <scope>NUCLEOTIDE SEQUENCE [LARGE SCALE GENOMIC DNA]</scope>
    <source>
        <strain evidence="1 2">ST1</strain>
    </source>
</reference>
<organism evidence="1 2">
    <name type="scientific">Helicobacter muridarum</name>
    <dbReference type="NCBI Taxonomy" id="216"/>
    <lineage>
        <taxon>Bacteria</taxon>
        <taxon>Pseudomonadati</taxon>
        <taxon>Campylobacterota</taxon>
        <taxon>Epsilonproteobacteria</taxon>
        <taxon>Campylobacterales</taxon>
        <taxon>Helicobacteraceae</taxon>
        <taxon>Helicobacter</taxon>
    </lineage>
</organism>
<dbReference type="RefSeq" id="WP_104692246.1">
    <property type="nucleotide sequence ID" value="NZ_FZML01000006.1"/>
</dbReference>
<dbReference type="EMBL" id="JRPD02000008">
    <property type="protein sequence ID" value="TLE00336.1"/>
    <property type="molecule type" value="Genomic_DNA"/>
</dbReference>
<proteinExistence type="predicted"/>
<sequence>MKTFKEIFTSDFSKQLINRQFTSPEFANSIVDSYILNQLRIFLPSNLRHHLTIIMRSKIHANQIAFGFNSQAACIEFNKYHAKKIYEMIWSNCMLKKKMRLEDCKSMQGFVAKRHARLHDIIEITNPKIKEPAYGTFINHATNKKLHSQFERIRNMIINHHKQLDRLRSQKIDSKPEIYNLHSKTIFRNNRIK</sequence>
<dbReference type="STRING" id="216.LS73_00820"/>
<evidence type="ECO:0000313" key="2">
    <source>
        <dbReference type="Proteomes" id="UP000029922"/>
    </source>
</evidence>
<accession>A0A4U8TJQ7</accession>
<name>A0A4U8TJQ7_9HELI</name>
<protein>
    <submittedName>
        <fullName evidence="1">Uncharacterized protein</fullName>
    </submittedName>
</protein>
<comment type="caution">
    <text evidence="1">The sequence shown here is derived from an EMBL/GenBank/DDBJ whole genome shotgun (WGS) entry which is preliminary data.</text>
</comment>
<evidence type="ECO:0000313" key="1">
    <source>
        <dbReference type="EMBL" id="TLE00336.1"/>
    </source>
</evidence>